<feature type="transmembrane region" description="Helical" evidence="7">
    <location>
        <begin position="398"/>
        <end position="419"/>
    </location>
</feature>
<reference evidence="9" key="1">
    <citation type="submission" date="2023-06" db="EMBL/GenBank/DDBJ databases">
        <title>Genome-scale phylogeny and comparative genomics of the fungal order Sordariales.</title>
        <authorList>
            <consortium name="Lawrence Berkeley National Laboratory"/>
            <person name="Hensen N."/>
            <person name="Bonometti L."/>
            <person name="Westerberg I."/>
            <person name="Brannstrom I.O."/>
            <person name="Guillou S."/>
            <person name="Cros-Aarteil S."/>
            <person name="Calhoun S."/>
            <person name="Haridas S."/>
            <person name="Kuo A."/>
            <person name="Mondo S."/>
            <person name="Pangilinan J."/>
            <person name="Riley R."/>
            <person name="Labutti K."/>
            <person name="Andreopoulos B."/>
            <person name="Lipzen A."/>
            <person name="Chen C."/>
            <person name="Yanf M."/>
            <person name="Daum C."/>
            <person name="Ng V."/>
            <person name="Clum A."/>
            <person name="Steindorff A."/>
            <person name="Ohm R."/>
            <person name="Martin F."/>
            <person name="Silar P."/>
            <person name="Natvig D."/>
            <person name="Lalanne C."/>
            <person name="Gautier V."/>
            <person name="Ament-Velasquez S.L."/>
            <person name="Kruys A."/>
            <person name="Hutchinson M.I."/>
            <person name="Powell A.J."/>
            <person name="Barry K."/>
            <person name="Miller A.N."/>
            <person name="Grigoriev I.V."/>
            <person name="Debuchy R."/>
            <person name="Gladieux P."/>
            <person name="Thoren M.H."/>
            <person name="Johannesson H."/>
        </authorList>
    </citation>
    <scope>NUCLEOTIDE SEQUENCE</scope>
    <source>
        <strain evidence="9">PSN4</strain>
    </source>
</reference>
<keyword evidence="2" id="KW-0813">Transport</keyword>
<feature type="transmembrane region" description="Helical" evidence="7">
    <location>
        <begin position="137"/>
        <end position="157"/>
    </location>
</feature>
<evidence type="ECO:0000256" key="2">
    <source>
        <dbReference type="ARBA" id="ARBA00022448"/>
    </source>
</evidence>
<dbReference type="GO" id="GO:0022857">
    <property type="term" value="F:transmembrane transporter activity"/>
    <property type="evidence" value="ECO:0007669"/>
    <property type="project" value="InterPro"/>
</dbReference>
<feature type="transmembrane region" description="Helical" evidence="7">
    <location>
        <begin position="314"/>
        <end position="333"/>
    </location>
</feature>
<feature type="region of interest" description="Disordered" evidence="6">
    <location>
        <begin position="459"/>
        <end position="493"/>
    </location>
</feature>
<dbReference type="InterPro" id="IPR020846">
    <property type="entry name" value="MFS_dom"/>
</dbReference>
<keyword evidence="3 7" id="KW-0812">Transmembrane</keyword>
<dbReference type="PROSITE" id="PS50850">
    <property type="entry name" value="MFS"/>
    <property type="match status" value="1"/>
</dbReference>
<dbReference type="AlphaFoldDB" id="A0AAJ0B963"/>
<feature type="transmembrane region" description="Helical" evidence="7">
    <location>
        <begin position="81"/>
        <end position="101"/>
    </location>
</feature>
<evidence type="ECO:0000313" key="10">
    <source>
        <dbReference type="Proteomes" id="UP001239445"/>
    </source>
</evidence>
<feature type="transmembrane region" description="Helical" evidence="7">
    <location>
        <begin position="340"/>
        <end position="360"/>
    </location>
</feature>
<feature type="region of interest" description="Disordered" evidence="6">
    <location>
        <begin position="1"/>
        <end position="21"/>
    </location>
</feature>
<dbReference type="Pfam" id="PF07690">
    <property type="entry name" value="MFS_1"/>
    <property type="match status" value="1"/>
</dbReference>
<dbReference type="FunFam" id="1.20.1250.20:FF:000013">
    <property type="entry name" value="MFS general substrate transporter"/>
    <property type="match status" value="1"/>
</dbReference>
<evidence type="ECO:0000256" key="5">
    <source>
        <dbReference type="ARBA" id="ARBA00023136"/>
    </source>
</evidence>
<evidence type="ECO:0000313" key="9">
    <source>
        <dbReference type="EMBL" id="KAK1753782.1"/>
    </source>
</evidence>
<evidence type="ECO:0000256" key="1">
    <source>
        <dbReference type="ARBA" id="ARBA00004141"/>
    </source>
</evidence>
<evidence type="ECO:0000256" key="3">
    <source>
        <dbReference type="ARBA" id="ARBA00022692"/>
    </source>
</evidence>
<comment type="caution">
    <text evidence="9">The sequence shown here is derived from an EMBL/GenBank/DDBJ whole genome shotgun (WGS) entry which is preliminary data.</text>
</comment>
<keyword evidence="4 7" id="KW-1133">Transmembrane helix</keyword>
<name>A0AAJ0B963_9PEZI</name>
<feature type="transmembrane region" description="Helical" evidence="7">
    <location>
        <begin position="204"/>
        <end position="224"/>
    </location>
</feature>
<accession>A0AAJ0B963</accession>
<dbReference type="EMBL" id="MU839837">
    <property type="protein sequence ID" value="KAK1753782.1"/>
    <property type="molecule type" value="Genomic_DNA"/>
</dbReference>
<organism evidence="9 10">
    <name type="scientific">Echria macrotheca</name>
    <dbReference type="NCBI Taxonomy" id="438768"/>
    <lineage>
        <taxon>Eukaryota</taxon>
        <taxon>Fungi</taxon>
        <taxon>Dikarya</taxon>
        <taxon>Ascomycota</taxon>
        <taxon>Pezizomycotina</taxon>
        <taxon>Sordariomycetes</taxon>
        <taxon>Sordariomycetidae</taxon>
        <taxon>Sordariales</taxon>
        <taxon>Schizotheciaceae</taxon>
        <taxon>Echria</taxon>
    </lineage>
</organism>
<feature type="compositionally biased region" description="Basic and acidic residues" evidence="6">
    <location>
        <begin position="471"/>
        <end position="484"/>
    </location>
</feature>
<evidence type="ECO:0000259" key="8">
    <source>
        <dbReference type="PROSITE" id="PS50850"/>
    </source>
</evidence>
<dbReference type="Proteomes" id="UP001239445">
    <property type="component" value="Unassembled WGS sequence"/>
</dbReference>
<feature type="transmembrane region" description="Helical" evidence="7">
    <location>
        <begin position="169"/>
        <end position="192"/>
    </location>
</feature>
<dbReference type="GO" id="GO:0016020">
    <property type="term" value="C:membrane"/>
    <property type="evidence" value="ECO:0007669"/>
    <property type="project" value="UniProtKB-SubCell"/>
</dbReference>
<protein>
    <submittedName>
        <fullName evidence="9">Major facilitator superfamily domain-containing protein</fullName>
    </submittedName>
</protein>
<feature type="transmembrane region" description="Helical" evidence="7">
    <location>
        <begin position="366"/>
        <end position="386"/>
    </location>
</feature>
<feature type="transmembrane region" description="Helical" evidence="7">
    <location>
        <begin position="110"/>
        <end position="131"/>
    </location>
</feature>
<feature type="transmembrane region" description="Helical" evidence="7">
    <location>
        <begin position="272"/>
        <end position="294"/>
    </location>
</feature>
<dbReference type="Gene3D" id="1.20.1250.20">
    <property type="entry name" value="MFS general substrate transporter like domains"/>
    <property type="match status" value="2"/>
</dbReference>
<evidence type="ECO:0000256" key="7">
    <source>
        <dbReference type="SAM" id="Phobius"/>
    </source>
</evidence>
<gene>
    <name evidence="9" type="ORF">QBC47DRAFT_387129</name>
</gene>
<keyword evidence="5 7" id="KW-0472">Membrane</keyword>
<feature type="compositionally biased region" description="Polar residues" evidence="6">
    <location>
        <begin position="12"/>
        <end position="21"/>
    </location>
</feature>
<feature type="transmembrane region" description="Helical" evidence="7">
    <location>
        <begin position="431"/>
        <end position="451"/>
    </location>
</feature>
<evidence type="ECO:0000256" key="6">
    <source>
        <dbReference type="SAM" id="MobiDB-lite"/>
    </source>
</evidence>
<dbReference type="SUPFAM" id="SSF103473">
    <property type="entry name" value="MFS general substrate transporter"/>
    <property type="match status" value="1"/>
</dbReference>
<feature type="domain" description="Major facilitator superfamily (MFS) profile" evidence="8">
    <location>
        <begin position="43"/>
        <end position="456"/>
    </location>
</feature>
<sequence length="493" mass="53997">MAEQKDFHRNGSIPSESCSSPGTPLPIVTVSESQLRTKIDLRLVPTVAILYLFCFIDRANIGNAKISNMDKDIHMTGYDYNLIISAFYVGYIVLEIPAVILCKRIGPAKFLPTTCVLFGLCSVGTAFVTTVPEACGVRFLLGIFEAGMLPGVAYYLSRWYRRAELTFRLSLYVVMAPIAGAFGGLLASAILTLPHFGGLTSWRMLFAIEGLITIGVSFLSYFVLSDSPATAKWLNEAERALAVARIEAERDETPLLDTLSSRRFLRGAFSPVTLTVGFVFLLNAMTVQCFAFFLPTIVKTIYPDFTTVQQQLYTAPPNVFGAVVMVSCAYLSWKTDRRQIYFIISTPLVIAGYVMFLASADPRVRYGATFLVASAFTIGALANAQVAANVCSDSARSAAIGVTTMGAHLGGLVGSWSFLPWDAPDYRLGNGLNLGTSGLILVLSCLLLAWMKWDNKKRDKRASEGGDEGVPGDREGVERKDLEWKSPTFRWRS</sequence>
<comment type="subcellular location">
    <subcellularLocation>
        <location evidence="1">Membrane</location>
        <topology evidence="1">Multi-pass membrane protein</topology>
    </subcellularLocation>
</comment>
<proteinExistence type="predicted"/>
<keyword evidence="10" id="KW-1185">Reference proteome</keyword>
<feature type="transmembrane region" description="Helical" evidence="7">
    <location>
        <begin position="43"/>
        <end position="61"/>
    </location>
</feature>
<dbReference type="FunFam" id="1.20.1250.20:FF:000018">
    <property type="entry name" value="MFS transporter permease"/>
    <property type="match status" value="1"/>
</dbReference>
<evidence type="ECO:0000256" key="4">
    <source>
        <dbReference type="ARBA" id="ARBA00022989"/>
    </source>
</evidence>
<dbReference type="InterPro" id="IPR011701">
    <property type="entry name" value="MFS"/>
</dbReference>
<dbReference type="PANTHER" id="PTHR43791:SF48">
    <property type="entry name" value="TRANSPORTER, PUTATIVE (AFU_ORTHOLOGUE AFUA_4G01000)-RELATED"/>
    <property type="match status" value="1"/>
</dbReference>
<dbReference type="InterPro" id="IPR036259">
    <property type="entry name" value="MFS_trans_sf"/>
</dbReference>
<dbReference type="PANTHER" id="PTHR43791">
    <property type="entry name" value="PERMEASE-RELATED"/>
    <property type="match status" value="1"/>
</dbReference>